<dbReference type="EC" id="2.3.2.27" evidence="5"/>
<comment type="pathway">
    <text evidence="3">Protein modification; protein ubiquitination.</text>
</comment>
<feature type="domain" description="B box-type" evidence="17">
    <location>
        <begin position="94"/>
        <end position="135"/>
    </location>
</feature>
<evidence type="ECO:0000256" key="15">
    <source>
        <dbReference type="SAM" id="Coils"/>
    </source>
</evidence>
<organism evidence="19 20">
    <name type="scientific">Trichechus manatus latirostris</name>
    <name type="common">Florida manatee</name>
    <dbReference type="NCBI Taxonomy" id="127582"/>
    <lineage>
        <taxon>Eukaryota</taxon>
        <taxon>Metazoa</taxon>
        <taxon>Chordata</taxon>
        <taxon>Craniata</taxon>
        <taxon>Vertebrata</taxon>
        <taxon>Euteleostomi</taxon>
        <taxon>Mammalia</taxon>
        <taxon>Eutheria</taxon>
        <taxon>Afrotheria</taxon>
        <taxon>Sirenia</taxon>
        <taxon>Trichechidae</taxon>
        <taxon>Trichechus</taxon>
    </lineage>
</organism>
<dbReference type="CDD" id="cd15812">
    <property type="entry name" value="SPRY_PRY_TRIM17"/>
    <property type="match status" value="1"/>
</dbReference>
<evidence type="ECO:0000256" key="12">
    <source>
        <dbReference type="ARBA" id="ARBA00022843"/>
    </source>
</evidence>
<evidence type="ECO:0000256" key="7">
    <source>
        <dbReference type="ARBA" id="ARBA00022679"/>
    </source>
</evidence>
<keyword evidence="12" id="KW-0832">Ubl conjugation</keyword>
<comment type="similarity">
    <text evidence="4">Belongs to the TRIM/RBCC family.</text>
</comment>
<accession>A0A2Y9E2F3</accession>
<dbReference type="FunCoup" id="A0A2Y9E2F3">
    <property type="interactions" value="3"/>
</dbReference>
<evidence type="ECO:0000256" key="9">
    <source>
        <dbReference type="ARBA" id="ARBA00022771"/>
    </source>
</evidence>
<comment type="subcellular location">
    <subcellularLocation>
        <location evidence="2">Cytoplasm</location>
    </subcellularLocation>
</comment>
<reference evidence="20" key="1">
    <citation type="submission" date="2025-08" db="UniProtKB">
        <authorList>
            <consortium name="RefSeq"/>
        </authorList>
    </citation>
    <scope>IDENTIFICATION</scope>
</reference>
<dbReference type="PANTHER" id="PTHR24103">
    <property type="entry name" value="E3 UBIQUITIN-PROTEIN LIGASE TRIM"/>
    <property type="match status" value="1"/>
</dbReference>
<dbReference type="CDD" id="cd19762">
    <property type="entry name" value="Bbox2_TRIM7-like"/>
    <property type="match status" value="1"/>
</dbReference>
<dbReference type="PROSITE" id="PS50188">
    <property type="entry name" value="B302_SPRY"/>
    <property type="match status" value="1"/>
</dbReference>
<evidence type="ECO:0000259" key="16">
    <source>
        <dbReference type="PROSITE" id="PS50089"/>
    </source>
</evidence>
<dbReference type="InterPro" id="IPR000315">
    <property type="entry name" value="Znf_B-box"/>
</dbReference>
<dbReference type="SUPFAM" id="SSF49899">
    <property type="entry name" value="Concanavalin A-like lectins/glucanases"/>
    <property type="match status" value="1"/>
</dbReference>
<evidence type="ECO:0000256" key="5">
    <source>
        <dbReference type="ARBA" id="ARBA00012483"/>
    </source>
</evidence>
<comment type="catalytic activity">
    <reaction evidence="1">
        <text>S-ubiquitinyl-[E2 ubiquitin-conjugating enzyme]-L-cysteine + [acceptor protein]-L-lysine = [E2 ubiquitin-conjugating enzyme]-L-cysteine + N(6)-ubiquitinyl-[acceptor protein]-L-lysine.</text>
        <dbReference type="EC" id="2.3.2.27"/>
    </reaction>
</comment>
<dbReference type="RefSeq" id="XP_004384883.1">
    <property type="nucleotide sequence ID" value="XM_004384826.1"/>
</dbReference>
<dbReference type="InterPro" id="IPR043136">
    <property type="entry name" value="B30.2/SPRY_sf"/>
</dbReference>
<evidence type="ECO:0000256" key="14">
    <source>
        <dbReference type="PROSITE-ProRule" id="PRU00024"/>
    </source>
</evidence>
<keyword evidence="6" id="KW-0963">Cytoplasm</keyword>
<dbReference type="PROSITE" id="PS50119">
    <property type="entry name" value="ZF_BBOX"/>
    <property type="match status" value="1"/>
</dbReference>
<dbReference type="InterPro" id="IPR003879">
    <property type="entry name" value="Butyrophylin_SPRY"/>
</dbReference>
<evidence type="ECO:0000259" key="18">
    <source>
        <dbReference type="PROSITE" id="PS50188"/>
    </source>
</evidence>
<keyword evidence="13 15" id="KW-0175">Coiled coil</keyword>
<dbReference type="PROSITE" id="PS00518">
    <property type="entry name" value="ZF_RING_1"/>
    <property type="match status" value="1"/>
</dbReference>
<protein>
    <recommendedName>
        <fullName evidence="5">RING-type E3 ubiquitin transferase</fullName>
        <ecNumber evidence="5">2.3.2.27</ecNumber>
    </recommendedName>
</protein>
<dbReference type="Gene3D" id="3.30.160.60">
    <property type="entry name" value="Classic Zinc Finger"/>
    <property type="match status" value="1"/>
</dbReference>
<dbReference type="GO" id="GO:0061630">
    <property type="term" value="F:ubiquitin protein ligase activity"/>
    <property type="evidence" value="ECO:0007669"/>
    <property type="project" value="UniProtKB-EC"/>
</dbReference>
<evidence type="ECO:0000256" key="2">
    <source>
        <dbReference type="ARBA" id="ARBA00004496"/>
    </source>
</evidence>
<feature type="domain" description="RING-type" evidence="16">
    <location>
        <begin position="16"/>
        <end position="66"/>
    </location>
</feature>
<dbReference type="FunFam" id="2.60.120.920:FF:000004">
    <property type="entry name" value="Butyrophilin subfamily 1 member A1"/>
    <property type="match status" value="1"/>
</dbReference>
<gene>
    <name evidence="20" type="primary">LOC101358692</name>
</gene>
<dbReference type="InterPro" id="IPR035687">
    <property type="entry name" value="TRIM17_PRY/SPRY"/>
</dbReference>
<keyword evidence="11" id="KW-0862">Zinc</keyword>
<dbReference type="SUPFAM" id="SSF57850">
    <property type="entry name" value="RING/U-box"/>
    <property type="match status" value="1"/>
</dbReference>
<dbReference type="GO" id="GO:0046598">
    <property type="term" value="P:positive regulation of viral entry into host cell"/>
    <property type="evidence" value="ECO:0007669"/>
    <property type="project" value="UniProtKB-ARBA"/>
</dbReference>
<dbReference type="GeneID" id="101358692"/>
<dbReference type="SMART" id="SM00449">
    <property type="entry name" value="SPRY"/>
    <property type="match status" value="1"/>
</dbReference>
<dbReference type="AlphaFoldDB" id="A0A2Y9E2F3"/>
<dbReference type="SMART" id="SM00184">
    <property type="entry name" value="RING"/>
    <property type="match status" value="1"/>
</dbReference>
<dbReference type="GO" id="GO:0005634">
    <property type="term" value="C:nucleus"/>
    <property type="evidence" value="ECO:0007669"/>
    <property type="project" value="UniProtKB-ARBA"/>
</dbReference>
<dbReference type="GO" id="GO:0005737">
    <property type="term" value="C:cytoplasm"/>
    <property type="evidence" value="ECO:0007669"/>
    <property type="project" value="UniProtKB-SubCell"/>
</dbReference>
<dbReference type="InterPro" id="IPR013083">
    <property type="entry name" value="Znf_RING/FYVE/PHD"/>
</dbReference>
<dbReference type="Pfam" id="PF13445">
    <property type="entry name" value="zf-RING_UBOX"/>
    <property type="match status" value="1"/>
</dbReference>
<evidence type="ECO:0000256" key="6">
    <source>
        <dbReference type="ARBA" id="ARBA00022490"/>
    </source>
</evidence>
<dbReference type="InterPro" id="IPR017907">
    <property type="entry name" value="Znf_RING_CS"/>
</dbReference>
<dbReference type="InParanoid" id="A0A2Y9E2F3"/>
<dbReference type="SMART" id="SM00336">
    <property type="entry name" value="BBOX"/>
    <property type="match status" value="1"/>
</dbReference>
<dbReference type="Proteomes" id="UP000248480">
    <property type="component" value="Unplaced"/>
</dbReference>
<dbReference type="OrthoDB" id="654191at2759"/>
<keyword evidence="10" id="KW-0833">Ubl conjugation pathway</keyword>
<evidence type="ECO:0000256" key="1">
    <source>
        <dbReference type="ARBA" id="ARBA00000900"/>
    </source>
</evidence>
<evidence type="ECO:0000256" key="4">
    <source>
        <dbReference type="ARBA" id="ARBA00008518"/>
    </source>
</evidence>
<evidence type="ECO:0000313" key="20">
    <source>
        <dbReference type="RefSeq" id="XP_004384883.1"/>
    </source>
</evidence>
<feature type="domain" description="B30.2/SPRY" evidence="18">
    <location>
        <begin position="372"/>
        <end position="569"/>
    </location>
</feature>
<evidence type="ECO:0000256" key="11">
    <source>
        <dbReference type="ARBA" id="ARBA00022833"/>
    </source>
</evidence>
<dbReference type="SMART" id="SM00589">
    <property type="entry name" value="PRY"/>
    <property type="match status" value="1"/>
</dbReference>
<keyword evidence="8" id="KW-0479">Metal-binding</keyword>
<sequence length="572" mass="65674">MDAVELTRKLQEEATCSICLDYFTDPVMTACGHNFCRECIQMSWEKGRRKKGRRKRRGSFPCPECREMSPQRNLRPNRLLTKVAEMARQHPGLQKRDLCQTHQELLKLFCQEDQSPICVICRESREHRPHTVFPIDEAIQDYKVKLEENIEYLREEMMKTEAALARQDRTVKEWQEEVKSRRDRIAMEFEKMCIFLAEEEKRLLQTLKKEEEETVEKLRENKAVLVQQSSSLEMLLLELEDKREHSALQMVQLHSHAQQPPSLLTRGAGQSLPQLLSSCGICWWGRWPGLGRWQPPSSWQQQRLHQQGSGTQGRHHQLPAVLLAPAYPFTRSPPGPGGHLSSTLYVSHADMNHRFDRIKSLKTQYPETLPTKLKTVCRVPGQIEVLKCFQVDVVPDAVTAYPYLLLYDSRQRCYLNCPLDSMLRGQDRFLAYPCVLGQTAFSAGRHYWEVGMNLTGDALWALGVCRDNISRKERVPKSPENGFWVVQLSKGKKYVPMFSDATPFTLMEPPSHVGIFLDYEAGDVSFYNVNDGSHLHTYSQATFSGPLQPFFCLGAPKSGQMVISTVTAWVKG</sequence>
<dbReference type="GO" id="GO:0046597">
    <property type="term" value="P:host-mediated suppression of symbiont invasion"/>
    <property type="evidence" value="ECO:0007669"/>
    <property type="project" value="UniProtKB-ARBA"/>
</dbReference>
<dbReference type="InterPro" id="IPR001841">
    <property type="entry name" value="Znf_RING"/>
</dbReference>
<keyword evidence="19" id="KW-1185">Reference proteome</keyword>
<dbReference type="KEGG" id="tmu:101358692"/>
<dbReference type="Gene3D" id="3.30.40.10">
    <property type="entry name" value="Zinc/RING finger domain, C3HC4 (zinc finger)"/>
    <property type="match status" value="1"/>
</dbReference>
<dbReference type="InterPro" id="IPR001870">
    <property type="entry name" value="B30.2/SPRY"/>
</dbReference>
<dbReference type="Pfam" id="PF00622">
    <property type="entry name" value="SPRY"/>
    <property type="match status" value="1"/>
</dbReference>
<dbReference type="InterPro" id="IPR006574">
    <property type="entry name" value="PRY"/>
</dbReference>
<evidence type="ECO:0000256" key="3">
    <source>
        <dbReference type="ARBA" id="ARBA00004906"/>
    </source>
</evidence>
<evidence type="ECO:0000256" key="8">
    <source>
        <dbReference type="ARBA" id="ARBA00022723"/>
    </source>
</evidence>
<evidence type="ECO:0000256" key="10">
    <source>
        <dbReference type="ARBA" id="ARBA00022786"/>
    </source>
</evidence>
<proteinExistence type="inferred from homology"/>
<dbReference type="FunFam" id="3.30.40.10:FF:000232">
    <property type="entry name" value="E3 ubiquitin-protein ligase TRIM11"/>
    <property type="match status" value="1"/>
</dbReference>
<evidence type="ECO:0000259" key="17">
    <source>
        <dbReference type="PROSITE" id="PS50119"/>
    </source>
</evidence>
<name>A0A2Y9E2F3_TRIMA</name>
<dbReference type="GO" id="GO:0008270">
    <property type="term" value="F:zinc ion binding"/>
    <property type="evidence" value="ECO:0007669"/>
    <property type="project" value="UniProtKB-KW"/>
</dbReference>
<evidence type="ECO:0000256" key="13">
    <source>
        <dbReference type="ARBA" id="ARBA00023054"/>
    </source>
</evidence>
<dbReference type="InterPro" id="IPR050143">
    <property type="entry name" value="TRIM/RBCC"/>
</dbReference>
<dbReference type="GO" id="GO:0044790">
    <property type="term" value="P:suppression of viral release by host"/>
    <property type="evidence" value="ECO:0007669"/>
    <property type="project" value="UniProtKB-ARBA"/>
</dbReference>
<feature type="coiled-coil region" evidence="15">
    <location>
        <begin position="143"/>
        <end position="228"/>
    </location>
</feature>
<dbReference type="InterPro" id="IPR013320">
    <property type="entry name" value="ConA-like_dom_sf"/>
</dbReference>
<dbReference type="Pfam" id="PF00643">
    <property type="entry name" value="zf-B_box"/>
    <property type="match status" value="1"/>
</dbReference>
<dbReference type="InterPro" id="IPR003877">
    <property type="entry name" value="SPRY_dom"/>
</dbReference>
<dbReference type="SUPFAM" id="SSF57845">
    <property type="entry name" value="B-box zinc-binding domain"/>
    <property type="match status" value="1"/>
</dbReference>
<evidence type="ECO:0000313" key="19">
    <source>
        <dbReference type="Proteomes" id="UP000248480"/>
    </source>
</evidence>
<keyword evidence="9 14" id="KW-0863">Zinc-finger</keyword>
<dbReference type="PRINTS" id="PR01407">
    <property type="entry name" value="BUTYPHLNCDUF"/>
</dbReference>
<dbReference type="Gene3D" id="2.60.120.920">
    <property type="match status" value="1"/>
</dbReference>
<keyword evidence="7" id="KW-0808">Transferase</keyword>
<dbReference type="PROSITE" id="PS50089">
    <property type="entry name" value="ZF_RING_2"/>
    <property type="match status" value="1"/>
</dbReference>
<dbReference type="CDD" id="cd16595">
    <property type="entry name" value="RING-HC_TRIM17_C-IV"/>
    <property type="match status" value="1"/>
</dbReference>
<dbReference type="STRING" id="127582.A0A2Y9E2F3"/>
<dbReference type="InterPro" id="IPR027370">
    <property type="entry name" value="Znf-RING_euk"/>
</dbReference>